<evidence type="ECO:0000256" key="5">
    <source>
        <dbReference type="ARBA" id="ARBA00023065"/>
    </source>
</evidence>
<dbReference type="NCBIfam" id="TIGR01145">
    <property type="entry name" value="ATP_synt_delta"/>
    <property type="match status" value="1"/>
</dbReference>
<evidence type="ECO:0000256" key="1">
    <source>
        <dbReference type="ARBA" id="ARBA00004370"/>
    </source>
</evidence>
<organism evidence="9">
    <name type="scientific">Scinaia undulata</name>
    <dbReference type="NCBI Taxonomy" id="1884664"/>
    <lineage>
        <taxon>Eukaryota</taxon>
        <taxon>Rhodophyta</taxon>
        <taxon>Florideophyceae</taxon>
        <taxon>Nemaliophycidae</taxon>
        <taxon>Nemaliales</taxon>
        <taxon>Scinaiaceae</taxon>
        <taxon>Scinaia</taxon>
    </lineage>
</organism>
<dbReference type="PRINTS" id="PR00125">
    <property type="entry name" value="ATPASEDELTA"/>
</dbReference>
<keyword evidence="9" id="KW-0150">Chloroplast</keyword>
<dbReference type="GeneID" id="30001205"/>
<keyword evidence="6 8" id="KW-0472">Membrane</keyword>
<dbReference type="RefSeq" id="YP_009314928.1">
    <property type="nucleotide sequence ID" value="NC_031664.1"/>
</dbReference>
<keyword evidence="4 8" id="KW-0375">Hydrogen ion transport</keyword>
<comment type="subunit">
    <text evidence="8">F-type ATPases have 2 components, F(1) - the catalytic core - and F(0) - the membrane proton channel. F(1) has five subunits: alpha(3), beta(3), gamma(1), delta(1), epsilon(1). CF(0) has four main subunits: a(1), b(1), b'(1) and c(10-14). The alpha and beta chains form an alternating ring which encloses part of the gamma chain. F(1) is attached to F(0) by a central stalk formed by the gamma and epsilon chains, while a peripheral stalk is formed by the delta, b and b' chains.</text>
</comment>
<dbReference type="EMBL" id="LT622873">
    <property type="protein sequence ID" value="SCW23383.1"/>
    <property type="molecule type" value="Genomic_DNA"/>
</dbReference>
<reference evidence="9" key="2">
    <citation type="submission" date="2016-10" db="EMBL/GenBank/DDBJ databases">
        <authorList>
            <person name="de Groot N.N."/>
        </authorList>
    </citation>
    <scope>NUCLEOTIDE SEQUENCE</scope>
    <source>
        <strain evidence="9">J.0081</strain>
    </source>
</reference>
<dbReference type="PANTHER" id="PTHR11910">
    <property type="entry name" value="ATP SYNTHASE DELTA CHAIN"/>
    <property type="match status" value="1"/>
</dbReference>
<evidence type="ECO:0000313" key="9">
    <source>
        <dbReference type="EMBL" id="SCW23383.1"/>
    </source>
</evidence>
<dbReference type="AlphaFoldDB" id="A0A1G4NXG1"/>
<dbReference type="GO" id="GO:0046933">
    <property type="term" value="F:proton-transporting ATP synthase activity, rotational mechanism"/>
    <property type="evidence" value="ECO:0007669"/>
    <property type="project" value="UniProtKB-UniRule"/>
</dbReference>
<comment type="function">
    <text evidence="8">F(1)F(0) ATP synthase produces ATP from ADP in the presence of a proton or sodium gradient. F-type ATPases consist of two structural domains, F(1) containing the extramembraneous catalytic core and F(0) containing the membrane proton channel, linked together by a central stalk and a peripheral stalk. During catalysis, ATP synthesis in the catalytic domain of F(1) is coupled via a rotary mechanism of the central stalk subunits to proton translocation.</text>
</comment>
<comment type="similarity">
    <text evidence="2 8">Belongs to the ATPase delta chain family.</text>
</comment>
<dbReference type="InterPro" id="IPR000711">
    <property type="entry name" value="ATPase_OSCP/dsu"/>
</dbReference>
<name>A0A1G4NXG1_9FLOR</name>
<evidence type="ECO:0000256" key="2">
    <source>
        <dbReference type="ARBA" id="ARBA00007046"/>
    </source>
</evidence>
<dbReference type="GO" id="GO:0045259">
    <property type="term" value="C:proton-transporting ATP synthase complex"/>
    <property type="evidence" value="ECO:0007669"/>
    <property type="project" value="UniProtKB-KW"/>
</dbReference>
<keyword evidence="5 8" id="KW-0406">Ion transport</keyword>
<keyword evidence="8" id="KW-0793">Thylakoid</keyword>
<keyword evidence="7 8" id="KW-0066">ATP synthesis</keyword>
<evidence type="ECO:0000256" key="4">
    <source>
        <dbReference type="ARBA" id="ARBA00022781"/>
    </source>
</evidence>
<dbReference type="InterPro" id="IPR026015">
    <property type="entry name" value="ATP_synth_OSCP/delta_N_sf"/>
</dbReference>
<comment type="function">
    <text evidence="8">This protein is part of the stalk that links CF(0) to CF(1). It either transmits conformational changes from CF(0) to CF(1) or is implicated in proton conduction.</text>
</comment>
<evidence type="ECO:0000256" key="7">
    <source>
        <dbReference type="ARBA" id="ARBA00023310"/>
    </source>
</evidence>
<comment type="subcellular location">
    <subcellularLocation>
        <location evidence="1">Membrane</location>
    </subcellularLocation>
    <subcellularLocation>
        <location evidence="8">Plastid</location>
        <location evidence="8">Chloroplast thylakoid membrane</location>
        <topology evidence="8">Peripheral membrane protein</topology>
    </subcellularLocation>
</comment>
<dbReference type="GO" id="GO:0009535">
    <property type="term" value="C:chloroplast thylakoid membrane"/>
    <property type="evidence" value="ECO:0007669"/>
    <property type="project" value="UniProtKB-SubCell"/>
</dbReference>
<gene>
    <name evidence="8 9" type="primary">atpD</name>
    <name evidence="9" type="ORF">J0081_114</name>
</gene>
<keyword evidence="3 8" id="KW-0813">Transport</keyword>
<sequence>MSSKAIVSQLSLPYAEALLELAQKTDIVDKVSEDMRLIVQVLSESESLTSFLSNPLVSVSSKKEALQQLFSGQVSDSVLVFTLVLVDKKRVAYLKDIANRYFELLNALQSLLIVKVISSTELTDEQQNNLVEKLKQMTSNNQISLELSVDNTLIAGFTLQIGSKVIDTSLSGQLKEISYFLEAGP</sequence>
<dbReference type="Pfam" id="PF00213">
    <property type="entry name" value="OSCP"/>
    <property type="match status" value="1"/>
</dbReference>
<proteinExistence type="inferred from homology"/>
<dbReference type="Gene3D" id="1.10.520.20">
    <property type="entry name" value="N-terminal domain of the delta subunit of the F1F0-ATP synthase"/>
    <property type="match status" value="1"/>
</dbReference>
<reference evidence="9" key="1">
    <citation type="submission" date="2016-10" db="EMBL/GenBank/DDBJ databases">
        <title>Chloroplast genomes as a tool to resolve red algal phylogenies: a case study in the Nemaliales.</title>
        <authorList>
            <person name="Costa J.F."/>
            <person name="Lin S.M."/>
            <person name="Macaya E.C."/>
            <person name="Fernandez-Garcia C."/>
            <person name="Verbruggen H."/>
        </authorList>
    </citation>
    <scope>NUCLEOTIDE SEQUENCE</scope>
    <source>
        <strain evidence="9">J.0081</strain>
    </source>
</reference>
<dbReference type="PROSITE" id="PS00389">
    <property type="entry name" value="ATPASE_DELTA"/>
    <property type="match status" value="1"/>
</dbReference>
<keyword evidence="8" id="KW-0139">CF(1)</keyword>
<geneLocation type="chloroplast" evidence="9"/>
<dbReference type="InterPro" id="IPR020781">
    <property type="entry name" value="ATPase_OSCP/d_CS"/>
</dbReference>
<evidence type="ECO:0000256" key="8">
    <source>
        <dbReference type="HAMAP-Rule" id="MF_01416"/>
    </source>
</evidence>
<keyword evidence="9" id="KW-0934">Plastid</keyword>
<accession>A0A1G4NXG1</accession>
<dbReference type="HAMAP" id="MF_01416">
    <property type="entry name" value="ATP_synth_delta_bact"/>
    <property type="match status" value="1"/>
</dbReference>
<evidence type="ECO:0000256" key="6">
    <source>
        <dbReference type="ARBA" id="ARBA00023136"/>
    </source>
</evidence>
<evidence type="ECO:0000256" key="3">
    <source>
        <dbReference type="ARBA" id="ARBA00022448"/>
    </source>
</evidence>
<protein>
    <recommendedName>
        <fullName evidence="8">ATP synthase subunit delta, chloroplastic</fullName>
    </recommendedName>
    <alternativeName>
        <fullName evidence="8">ATP synthase F(1) sector subunit delta</fullName>
    </alternativeName>
    <alternativeName>
        <fullName evidence="8">F-type ATPase subunit delta</fullName>
    </alternativeName>
</protein>
<dbReference type="SUPFAM" id="SSF47928">
    <property type="entry name" value="N-terminal domain of the delta subunit of the F1F0-ATP synthase"/>
    <property type="match status" value="1"/>
</dbReference>